<dbReference type="GO" id="GO:0005789">
    <property type="term" value="C:endoplasmic reticulum membrane"/>
    <property type="evidence" value="ECO:0007669"/>
    <property type="project" value="UniProtKB-SubCell"/>
</dbReference>
<dbReference type="SUPFAM" id="SSF52540">
    <property type="entry name" value="P-loop containing nucleoside triphosphate hydrolases"/>
    <property type="match status" value="1"/>
</dbReference>
<accession>A0A9P4IFX8</accession>
<feature type="domain" description="AAA+ ATPase" evidence="13">
    <location>
        <begin position="46"/>
        <end position="225"/>
    </location>
</feature>
<dbReference type="AlphaFoldDB" id="A0A9P4IFX8"/>
<protein>
    <recommendedName>
        <fullName evidence="3">Signal recognition particle receptor subunit beta</fullName>
    </recommendedName>
</protein>
<keyword evidence="9 12" id="KW-0472">Membrane</keyword>
<keyword evidence="14" id="KW-0378">Hydrolase</keyword>
<keyword evidence="7 12" id="KW-1133">Transmembrane helix</keyword>
<proteinExistence type="inferred from homology"/>
<feature type="compositionally biased region" description="Polar residues" evidence="11">
    <location>
        <begin position="76"/>
        <end position="94"/>
    </location>
</feature>
<dbReference type="CDD" id="cd04105">
    <property type="entry name" value="SR_beta"/>
    <property type="match status" value="1"/>
</dbReference>
<dbReference type="Proteomes" id="UP000799772">
    <property type="component" value="Unassembled WGS sequence"/>
</dbReference>
<dbReference type="EMBL" id="ML978126">
    <property type="protein sequence ID" value="KAF2098565.1"/>
    <property type="molecule type" value="Genomic_DNA"/>
</dbReference>
<keyword evidence="8" id="KW-0342">GTP-binding</keyword>
<evidence type="ECO:0000256" key="2">
    <source>
        <dbReference type="ARBA" id="ARBA00005619"/>
    </source>
</evidence>
<evidence type="ECO:0000256" key="8">
    <source>
        <dbReference type="ARBA" id="ARBA00023134"/>
    </source>
</evidence>
<dbReference type="InterPro" id="IPR003593">
    <property type="entry name" value="AAA+_ATPase"/>
</dbReference>
<evidence type="ECO:0000256" key="6">
    <source>
        <dbReference type="ARBA" id="ARBA00022824"/>
    </source>
</evidence>
<dbReference type="PRINTS" id="PR00449">
    <property type="entry name" value="RASTRNSFRMNG"/>
</dbReference>
<feature type="compositionally biased region" description="Basic and acidic residues" evidence="11">
    <location>
        <begin position="95"/>
        <end position="107"/>
    </location>
</feature>
<sequence length="295" mass="32061">MNQRLEDLLTKAWGPSLPVIIVTAIVALLLPILVHTFLYRARTPTSLPSFLLVGPSGSGKTSLLTVFENGSPAPTHLSQTPSTVQVQLPPSTKADSQKYRSEHDPTAKQRPKFLIIDTPGHGKLRNHAFEQLRKPQPHLKGIIFVVDSASLSSDTPGRSAAGLTEAAQYLHDILLLLQKRYTGAKSSKGPPELPVLIAANKLDLFTALPAQLVKSALEAEITRIRTTRAKGLLDSAVKDETLEEEREWLGDGGEGKFEFGQMEEVNVPIKVVGGNVIGADGSDISGWWEWIGEQL</sequence>
<evidence type="ECO:0000313" key="14">
    <source>
        <dbReference type="EMBL" id="KAF2098565.1"/>
    </source>
</evidence>
<dbReference type="InterPro" id="IPR027417">
    <property type="entry name" value="P-loop_NTPase"/>
</dbReference>
<dbReference type="SMART" id="SM00382">
    <property type="entry name" value="AAA"/>
    <property type="match status" value="1"/>
</dbReference>
<keyword evidence="4 12" id="KW-0812">Transmembrane</keyword>
<keyword evidence="6" id="KW-0256">Endoplasmic reticulum</keyword>
<evidence type="ECO:0000256" key="12">
    <source>
        <dbReference type="SAM" id="Phobius"/>
    </source>
</evidence>
<comment type="similarity">
    <text evidence="2">Belongs to the SRP receptor beta subunit family.</text>
</comment>
<dbReference type="InterPro" id="IPR019009">
    <property type="entry name" value="SRP_receptor_beta_su"/>
</dbReference>
<feature type="transmembrane region" description="Helical" evidence="12">
    <location>
        <begin position="20"/>
        <end position="39"/>
    </location>
</feature>
<comment type="caution">
    <text evidence="14">The sequence shown here is derived from an EMBL/GenBank/DDBJ whole genome shotgun (WGS) entry which is preliminary data.</text>
</comment>
<evidence type="ECO:0000256" key="9">
    <source>
        <dbReference type="ARBA" id="ARBA00023136"/>
    </source>
</evidence>
<organism evidence="14 15">
    <name type="scientific">Rhizodiscina lignyota</name>
    <dbReference type="NCBI Taxonomy" id="1504668"/>
    <lineage>
        <taxon>Eukaryota</taxon>
        <taxon>Fungi</taxon>
        <taxon>Dikarya</taxon>
        <taxon>Ascomycota</taxon>
        <taxon>Pezizomycotina</taxon>
        <taxon>Dothideomycetes</taxon>
        <taxon>Pleosporomycetidae</taxon>
        <taxon>Aulographales</taxon>
        <taxon>Rhizodiscinaceae</taxon>
        <taxon>Rhizodiscina</taxon>
    </lineage>
</organism>
<evidence type="ECO:0000259" key="13">
    <source>
        <dbReference type="SMART" id="SM00382"/>
    </source>
</evidence>
<keyword evidence="10" id="KW-0675">Receptor</keyword>
<evidence type="ECO:0000256" key="5">
    <source>
        <dbReference type="ARBA" id="ARBA00022741"/>
    </source>
</evidence>
<evidence type="ECO:0000256" key="11">
    <source>
        <dbReference type="SAM" id="MobiDB-lite"/>
    </source>
</evidence>
<reference evidence="14" key="1">
    <citation type="journal article" date="2020" name="Stud. Mycol.">
        <title>101 Dothideomycetes genomes: a test case for predicting lifestyles and emergence of pathogens.</title>
        <authorList>
            <person name="Haridas S."/>
            <person name="Albert R."/>
            <person name="Binder M."/>
            <person name="Bloem J."/>
            <person name="Labutti K."/>
            <person name="Salamov A."/>
            <person name="Andreopoulos B."/>
            <person name="Baker S."/>
            <person name="Barry K."/>
            <person name="Bills G."/>
            <person name="Bluhm B."/>
            <person name="Cannon C."/>
            <person name="Castanera R."/>
            <person name="Culley D."/>
            <person name="Daum C."/>
            <person name="Ezra D."/>
            <person name="Gonzalez J."/>
            <person name="Henrissat B."/>
            <person name="Kuo A."/>
            <person name="Liang C."/>
            <person name="Lipzen A."/>
            <person name="Lutzoni F."/>
            <person name="Magnuson J."/>
            <person name="Mondo S."/>
            <person name="Nolan M."/>
            <person name="Ohm R."/>
            <person name="Pangilinan J."/>
            <person name="Park H.-J."/>
            <person name="Ramirez L."/>
            <person name="Alfaro M."/>
            <person name="Sun H."/>
            <person name="Tritt A."/>
            <person name="Yoshinaga Y."/>
            <person name="Zwiers L.-H."/>
            <person name="Turgeon B."/>
            <person name="Goodwin S."/>
            <person name="Spatafora J."/>
            <person name="Crous P."/>
            <person name="Grigoriev I."/>
        </authorList>
    </citation>
    <scope>NUCLEOTIDE SEQUENCE</scope>
    <source>
        <strain evidence="14">CBS 133067</strain>
    </source>
</reference>
<dbReference type="Pfam" id="PF09439">
    <property type="entry name" value="SRPRB"/>
    <property type="match status" value="1"/>
</dbReference>
<evidence type="ECO:0000256" key="3">
    <source>
        <dbReference type="ARBA" id="ARBA00020256"/>
    </source>
</evidence>
<evidence type="ECO:0000256" key="10">
    <source>
        <dbReference type="ARBA" id="ARBA00023170"/>
    </source>
</evidence>
<dbReference type="GO" id="GO:0016787">
    <property type="term" value="F:hydrolase activity"/>
    <property type="evidence" value="ECO:0007669"/>
    <property type="project" value="UniProtKB-KW"/>
</dbReference>
<dbReference type="GO" id="GO:0005525">
    <property type="term" value="F:GTP binding"/>
    <property type="evidence" value="ECO:0007669"/>
    <property type="project" value="UniProtKB-KW"/>
</dbReference>
<evidence type="ECO:0000256" key="7">
    <source>
        <dbReference type="ARBA" id="ARBA00022989"/>
    </source>
</evidence>
<comment type="subcellular location">
    <subcellularLocation>
        <location evidence="1">Endoplasmic reticulum membrane</location>
        <topology evidence="1">Single-pass membrane protein</topology>
    </subcellularLocation>
</comment>
<feature type="region of interest" description="Disordered" evidence="11">
    <location>
        <begin position="67"/>
        <end position="107"/>
    </location>
</feature>
<keyword evidence="5" id="KW-0547">Nucleotide-binding</keyword>
<evidence type="ECO:0000313" key="15">
    <source>
        <dbReference type="Proteomes" id="UP000799772"/>
    </source>
</evidence>
<name>A0A9P4IFX8_9PEZI</name>
<keyword evidence="15" id="KW-1185">Reference proteome</keyword>
<dbReference type="Gene3D" id="3.40.50.300">
    <property type="entry name" value="P-loop containing nucleotide triphosphate hydrolases"/>
    <property type="match status" value="1"/>
</dbReference>
<evidence type="ECO:0000256" key="4">
    <source>
        <dbReference type="ARBA" id="ARBA00022692"/>
    </source>
</evidence>
<gene>
    <name evidence="14" type="ORF">NA57DRAFT_39195</name>
</gene>
<evidence type="ECO:0000256" key="1">
    <source>
        <dbReference type="ARBA" id="ARBA00004389"/>
    </source>
</evidence>
<dbReference type="OrthoDB" id="41266at2759"/>